<evidence type="ECO:0000256" key="1">
    <source>
        <dbReference type="SAM" id="MobiDB-lite"/>
    </source>
</evidence>
<feature type="region of interest" description="Disordered" evidence="1">
    <location>
        <begin position="382"/>
        <end position="401"/>
    </location>
</feature>
<dbReference type="AlphaFoldDB" id="A0AAE1TQU7"/>
<feature type="compositionally biased region" description="Basic residues" evidence="1">
    <location>
        <begin position="310"/>
        <end position="320"/>
    </location>
</feature>
<organism evidence="2 3">
    <name type="scientific">Petrolisthes manimaculis</name>
    <dbReference type="NCBI Taxonomy" id="1843537"/>
    <lineage>
        <taxon>Eukaryota</taxon>
        <taxon>Metazoa</taxon>
        <taxon>Ecdysozoa</taxon>
        <taxon>Arthropoda</taxon>
        <taxon>Crustacea</taxon>
        <taxon>Multicrustacea</taxon>
        <taxon>Malacostraca</taxon>
        <taxon>Eumalacostraca</taxon>
        <taxon>Eucarida</taxon>
        <taxon>Decapoda</taxon>
        <taxon>Pleocyemata</taxon>
        <taxon>Anomura</taxon>
        <taxon>Galatheoidea</taxon>
        <taxon>Porcellanidae</taxon>
        <taxon>Petrolisthes</taxon>
    </lineage>
</organism>
<evidence type="ECO:0000313" key="3">
    <source>
        <dbReference type="Proteomes" id="UP001292094"/>
    </source>
</evidence>
<name>A0AAE1TQU7_9EUCA</name>
<evidence type="ECO:0000313" key="2">
    <source>
        <dbReference type="EMBL" id="KAK4294317.1"/>
    </source>
</evidence>
<dbReference type="EMBL" id="JAWZYT010004316">
    <property type="protein sequence ID" value="KAK4294317.1"/>
    <property type="molecule type" value="Genomic_DNA"/>
</dbReference>
<protein>
    <submittedName>
        <fullName evidence="2">Uncharacterized protein</fullName>
    </submittedName>
</protein>
<keyword evidence="3" id="KW-1185">Reference proteome</keyword>
<dbReference type="Proteomes" id="UP001292094">
    <property type="component" value="Unassembled WGS sequence"/>
</dbReference>
<comment type="caution">
    <text evidence="2">The sequence shown here is derived from an EMBL/GenBank/DDBJ whole genome shotgun (WGS) entry which is preliminary data.</text>
</comment>
<gene>
    <name evidence="2" type="ORF">Pmani_033046</name>
</gene>
<feature type="region of interest" description="Disordered" evidence="1">
    <location>
        <begin position="286"/>
        <end position="328"/>
    </location>
</feature>
<feature type="compositionally biased region" description="Basic and acidic residues" evidence="1">
    <location>
        <begin position="286"/>
        <end position="309"/>
    </location>
</feature>
<sequence>MGPRPSIGWLGYLVIGGSVRRLGYLLLIAALGTLVIVHQAKDTITLTFSQPLPFPPPMLVVPPPGATHLTALDACSVEAAGLKPHQMDSDQIHEGGMGVKKQMGREVHVYGWSVSVDSNDIWAQWVAHMSGVHMSLLHLPKVVTRTPIKSLASVGGEEWRVWAAARVGLLWGAGGVSVPMGVVARKPLWVEVVGSGSGLLVRGRDGGQLDPTLMATPAQHPLLKTLTKYLTEDRSLTNLTHLLTTAAREQCEGMTHSDQRDFYCDDFTILLPSAVLDISLEKEEKLLKPGRPRNPDGGKGRAEDDDKAGKFNRSRAHSVGRTHPTPPAAVPLGYECDYSPDHPQLIRPRLAILAPGYSLHKAPFMHHCAGLINASEIRTNLPGKGRRQVGRFGGGGEERFS</sequence>
<proteinExistence type="predicted"/>
<reference evidence="2" key="1">
    <citation type="submission" date="2023-11" db="EMBL/GenBank/DDBJ databases">
        <title>Genome assemblies of two species of porcelain crab, Petrolisthes cinctipes and Petrolisthes manimaculis (Anomura: Porcellanidae).</title>
        <authorList>
            <person name="Angst P."/>
        </authorList>
    </citation>
    <scope>NUCLEOTIDE SEQUENCE</scope>
    <source>
        <strain evidence="2">PB745_02</strain>
        <tissue evidence="2">Gill</tissue>
    </source>
</reference>
<accession>A0AAE1TQU7</accession>